<proteinExistence type="predicted"/>
<dbReference type="Pfam" id="PF03050">
    <property type="entry name" value="DDE_Tnp_IS66"/>
    <property type="match status" value="1"/>
</dbReference>
<dbReference type="InterPro" id="IPR004291">
    <property type="entry name" value="Transposase_IS66_central"/>
</dbReference>
<feature type="non-terminal residue" evidence="2">
    <location>
        <position position="76"/>
    </location>
</feature>
<accession>K1S7F1</accession>
<feature type="domain" description="Transposase IS66 central" evidence="1">
    <location>
        <begin position="1"/>
        <end position="74"/>
    </location>
</feature>
<dbReference type="EMBL" id="AJWZ01010024">
    <property type="protein sequence ID" value="EKC49645.1"/>
    <property type="molecule type" value="Genomic_DNA"/>
</dbReference>
<gene>
    <name evidence="2" type="ORF">OBE_14528</name>
</gene>
<reference evidence="2" key="1">
    <citation type="journal article" date="2013" name="Environ. Microbiol.">
        <title>Microbiota from the distal guts of lean and obese adolescents exhibit partial functional redundancy besides clear differences in community structure.</title>
        <authorList>
            <person name="Ferrer M."/>
            <person name="Ruiz A."/>
            <person name="Lanza F."/>
            <person name="Haange S.B."/>
            <person name="Oberbach A."/>
            <person name="Till H."/>
            <person name="Bargiela R."/>
            <person name="Campoy C."/>
            <person name="Segura M.T."/>
            <person name="Richter M."/>
            <person name="von Bergen M."/>
            <person name="Seifert J."/>
            <person name="Suarez A."/>
        </authorList>
    </citation>
    <scope>NUCLEOTIDE SEQUENCE</scope>
</reference>
<evidence type="ECO:0000259" key="1">
    <source>
        <dbReference type="Pfam" id="PF03050"/>
    </source>
</evidence>
<dbReference type="InterPro" id="IPR052344">
    <property type="entry name" value="Transposase-related"/>
</dbReference>
<name>K1S7F1_9ZZZZ</name>
<sequence length="76" mass="9102">MGVPLSRATLANWIIYCAENYLRHVYDYFHRQLRMRKYLMADETRVQVLNEPGRNPETDSWMWLFRSGEDGLPPIL</sequence>
<organism evidence="2">
    <name type="scientific">human gut metagenome</name>
    <dbReference type="NCBI Taxonomy" id="408170"/>
    <lineage>
        <taxon>unclassified sequences</taxon>
        <taxon>metagenomes</taxon>
        <taxon>organismal metagenomes</taxon>
    </lineage>
</organism>
<evidence type="ECO:0000313" key="2">
    <source>
        <dbReference type="EMBL" id="EKC49645.1"/>
    </source>
</evidence>
<protein>
    <submittedName>
        <fullName evidence="2">Transposase, IS66</fullName>
    </submittedName>
</protein>
<dbReference type="AlphaFoldDB" id="K1S7F1"/>
<comment type="caution">
    <text evidence="2">The sequence shown here is derived from an EMBL/GenBank/DDBJ whole genome shotgun (WGS) entry which is preliminary data.</text>
</comment>
<dbReference type="PANTHER" id="PTHR33678">
    <property type="entry name" value="BLL1576 PROTEIN"/>
    <property type="match status" value="1"/>
</dbReference>